<dbReference type="InterPro" id="IPR000534">
    <property type="entry name" value="Semialdehyde_DH_NAD-bd"/>
</dbReference>
<evidence type="ECO:0000259" key="1">
    <source>
        <dbReference type="Pfam" id="PF01118"/>
    </source>
</evidence>
<feature type="domain" description="Semialdehyde dehydrogenase NAD-binding" evidence="1">
    <location>
        <begin position="10"/>
        <end position="89"/>
    </location>
</feature>
<dbReference type="GO" id="GO:0051170">
    <property type="term" value="P:import into nucleus"/>
    <property type="evidence" value="ECO:0007669"/>
    <property type="project" value="TreeGrafter"/>
</dbReference>
<dbReference type="GO" id="GO:0016620">
    <property type="term" value="F:oxidoreductase activity, acting on the aldehyde or oxo group of donors, NAD or NADP as acceptor"/>
    <property type="evidence" value="ECO:0007669"/>
    <property type="project" value="InterPro"/>
</dbReference>
<dbReference type="InParanoid" id="A0A078AVC5"/>
<organism evidence="2 3">
    <name type="scientific">Stylonychia lemnae</name>
    <name type="common">Ciliate</name>
    <dbReference type="NCBI Taxonomy" id="5949"/>
    <lineage>
        <taxon>Eukaryota</taxon>
        <taxon>Sar</taxon>
        <taxon>Alveolata</taxon>
        <taxon>Ciliophora</taxon>
        <taxon>Intramacronucleata</taxon>
        <taxon>Spirotrichea</taxon>
        <taxon>Stichotrichia</taxon>
        <taxon>Sporadotrichida</taxon>
        <taxon>Oxytrichidae</taxon>
        <taxon>Stylonychinae</taxon>
        <taxon>Stylonychia</taxon>
    </lineage>
</organism>
<dbReference type="AlphaFoldDB" id="A0A078AVC5"/>
<sequence length="240" mass="27439">MVESSVKQVKIAIIGGSGATGREIIRCAKQDPRVKEISVIVRRRLEEWKQEDYLPELKIIQRDNLDNLDELQEQLQGYEIFISCLGARIKVGQQEWIKVEKEIPAAFSVLAKKCGAKYFSYLSGNLVNKNSRYYAMRAKGEAEVHIEQQQIPISAMFRPGTLVNRDNDFRWVEWILAKLPGPKIENALLGYAMYHHSVAETLKVKAKQCEQLNEEIKPNHIAIENEDIKAFAKLTKEGII</sequence>
<dbReference type="GO" id="GO:0051287">
    <property type="term" value="F:NAD binding"/>
    <property type="evidence" value="ECO:0007669"/>
    <property type="project" value="InterPro"/>
</dbReference>
<dbReference type="GO" id="GO:1901607">
    <property type="term" value="P:alpha-amino acid biosynthetic process"/>
    <property type="evidence" value="ECO:0007669"/>
    <property type="project" value="UniProtKB-ARBA"/>
</dbReference>
<gene>
    <name evidence="2" type="primary">Contig14340.g15277</name>
    <name evidence="2" type="ORF">STYLEM_15225</name>
</gene>
<reference evidence="2 3" key="1">
    <citation type="submission" date="2014-06" db="EMBL/GenBank/DDBJ databases">
        <authorList>
            <person name="Swart Estienne"/>
        </authorList>
    </citation>
    <scope>NUCLEOTIDE SEQUENCE [LARGE SCALE GENOMIC DNA]</scope>
    <source>
        <strain evidence="2 3">130c</strain>
    </source>
</reference>
<dbReference type="PANTHER" id="PTHR14097">
    <property type="entry name" value="OXIDOREDUCTASE HTATIP2"/>
    <property type="match status" value="1"/>
</dbReference>
<dbReference type="SUPFAM" id="SSF51735">
    <property type="entry name" value="NAD(P)-binding Rossmann-fold domains"/>
    <property type="match status" value="1"/>
</dbReference>
<accession>A0A078AVC5</accession>
<dbReference type="GO" id="GO:0005737">
    <property type="term" value="C:cytoplasm"/>
    <property type="evidence" value="ECO:0007669"/>
    <property type="project" value="TreeGrafter"/>
</dbReference>
<proteinExistence type="predicted"/>
<dbReference type="Proteomes" id="UP000039865">
    <property type="component" value="Unassembled WGS sequence"/>
</dbReference>
<dbReference type="PANTHER" id="PTHR14097:SF7">
    <property type="entry name" value="OXIDOREDUCTASE HTATIP2"/>
    <property type="match status" value="1"/>
</dbReference>
<dbReference type="OrthoDB" id="283707at2759"/>
<evidence type="ECO:0000313" key="3">
    <source>
        <dbReference type="Proteomes" id="UP000039865"/>
    </source>
</evidence>
<dbReference type="EMBL" id="CCKQ01014379">
    <property type="protein sequence ID" value="CDW86134.1"/>
    <property type="molecule type" value="Genomic_DNA"/>
</dbReference>
<dbReference type="Pfam" id="PF01118">
    <property type="entry name" value="Semialdhyde_dh"/>
    <property type="match status" value="1"/>
</dbReference>
<name>A0A078AVC5_STYLE</name>
<dbReference type="Gene3D" id="3.40.50.720">
    <property type="entry name" value="NAD(P)-binding Rossmann-like Domain"/>
    <property type="match status" value="1"/>
</dbReference>
<keyword evidence="3" id="KW-1185">Reference proteome</keyword>
<evidence type="ECO:0000313" key="2">
    <source>
        <dbReference type="EMBL" id="CDW86134.1"/>
    </source>
</evidence>
<protein>
    <recommendedName>
        <fullName evidence="1">Semialdehyde dehydrogenase NAD-binding domain-containing protein</fullName>
    </recommendedName>
</protein>
<dbReference type="InterPro" id="IPR036291">
    <property type="entry name" value="NAD(P)-bd_dom_sf"/>
</dbReference>